<dbReference type="PANTHER" id="PTHR42949:SF3">
    <property type="entry name" value="ANAEROBIC GLYCEROL-3-PHOSPHATE DEHYDROGENASE SUBUNIT B"/>
    <property type="match status" value="1"/>
</dbReference>
<gene>
    <name evidence="3" type="ORF">EXZ61_00260</name>
</gene>
<reference evidence="4" key="2">
    <citation type="journal article" date="2020" name="Int. J. Syst. Evol. Microbiol.">
        <title>Genomic insights into a novel species Rhodoferax aquaticus sp. nov., isolated from freshwater.</title>
        <authorList>
            <person name="Li T."/>
            <person name="Zhuo Y."/>
            <person name="Jin C.Z."/>
            <person name="Wu X."/>
            <person name="Ko S.R."/>
            <person name="Jin F.J."/>
            <person name="Ahn C.Y."/>
            <person name="Oh H.M."/>
            <person name="Lee H.G."/>
            <person name="Jin L."/>
        </authorList>
    </citation>
    <scope>NUCLEOTIDE SEQUENCE [LARGE SCALE GENOMIC DNA]</scope>
    <source>
        <strain evidence="4">Gr-4</strain>
    </source>
</reference>
<evidence type="ECO:0000256" key="1">
    <source>
        <dbReference type="ARBA" id="ARBA00023002"/>
    </source>
</evidence>
<dbReference type="KEGG" id="rhg:EXZ61_00260"/>
<sequence length="427" mass="44278">MNAALQNQAPVACDVLIIGAGPAGMAAALAAAPSGARITLVDDNPTPGGQIWRDGAQAKLPASARKYRVDLAKHANITVLSGTRVAAVLGPKQLLLENTEQGSVITYQTAIVCTGARELLLPFPGWTLPGVTGAGGLQALIKGGMPVAGQRIVVAGSGPLLLAAAATARAAGATVVRIAEQAPWAQVMAFGAGLVRWPGKIAQAATLASPHYRANSFVRAVQGDNRVESVSLQVGTHNAQIACDRVACGFGLVPNTQLAQALGLALDAQHGIAVDAYQASSVPDHFAAGECTGFGGSERALVQGAIAGLAAVREADRAQALWPQAARWNRFASHLATHFALRPELSTLAQDDTIVCRCEDVRMGQLQGMGHWVEAKLQTRCGMGACQGRVCGAALQHLKGWQQPAPRMPMVPTRIQTLAQIGPMELP</sequence>
<dbReference type="InterPro" id="IPR036188">
    <property type="entry name" value="FAD/NAD-bd_sf"/>
</dbReference>
<evidence type="ECO:0000313" key="3">
    <source>
        <dbReference type="EMBL" id="QDL52730.1"/>
    </source>
</evidence>
<dbReference type="PRINTS" id="PR00368">
    <property type="entry name" value="FADPNR"/>
</dbReference>
<dbReference type="EMBL" id="CP036282">
    <property type="protein sequence ID" value="QDL52730.1"/>
    <property type="molecule type" value="Genomic_DNA"/>
</dbReference>
<dbReference type="GO" id="GO:0016491">
    <property type="term" value="F:oxidoreductase activity"/>
    <property type="evidence" value="ECO:0007669"/>
    <property type="project" value="UniProtKB-KW"/>
</dbReference>
<dbReference type="PANTHER" id="PTHR42949">
    <property type="entry name" value="ANAEROBIC GLYCEROL-3-PHOSPHATE DEHYDROGENASE SUBUNIT B"/>
    <property type="match status" value="1"/>
</dbReference>
<name>A0A515EJD1_9BURK</name>
<reference evidence="4" key="1">
    <citation type="submission" date="2019-02" db="EMBL/GenBank/DDBJ databases">
        <title>Complete genome sequence of Rhodoferax sp. Gr-4.</title>
        <authorList>
            <person name="Jin L."/>
        </authorList>
    </citation>
    <scope>NUCLEOTIDE SEQUENCE [LARGE SCALE GENOMIC DNA]</scope>
    <source>
        <strain evidence="4">Gr-4</strain>
    </source>
</reference>
<proteinExistence type="predicted"/>
<dbReference type="SUPFAM" id="SSF51905">
    <property type="entry name" value="FAD/NAD(P)-binding domain"/>
    <property type="match status" value="1"/>
</dbReference>
<dbReference type="InterPro" id="IPR051691">
    <property type="entry name" value="Metab_Enz_Cyan_OpOx_G3PDH"/>
</dbReference>
<dbReference type="PIRSF" id="PIRSF037495">
    <property type="entry name" value="Opine_OX_OoxA/HcnB"/>
    <property type="match status" value="1"/>
</dbReference>
<dbReference type="InterPro" id="IPR023753">
    <property type="entry name" value="FAD/NAD-binding_dom"/>
</dbReference>
<organism evidence="3 4">
    <name type="scientific">Rhodoferax aquaticus</name>
    <dbReference type="NCBI Taxonomy" id="2527691"/>
    <lineage>
        <taxon>Bacteria</taxon>
        <taxon>Pseudomonadati</taxon>
        <taxon>Pseudomonadota</taxon>
        <taxon>Betaproteobacteria</taxon>
        <taxon>Burkholderiales</taxon>
        <taxon>Comamonadaceae</taxon>
        <taxon>Rhodoferax</taxon>
    </lineage>
</organism>
<accession>A0A515EJD1</accession>
<evidence type="ECO:0000259" key="2">
    <source>
        <dbReference type="Pfam" id="PF07992"/>
    </source>
</evidence>
<dbReference type="Proteomes" id="UP000317365">
    <property type="component" value="Chromosome"/>
</dbReference>
<dbReference type="InterPro" id="IPR017224">
    <property type="entry name" value="Opine_Oxase_asu/HCN_bsu"/>
</dbReference>
<keyword evidence="4" id="KW-1185">Reference proteome</keyword>
<feature type="domain" description="FAD/NAD(P)-binding" evidence="2">
    <location>
        <begin position="14"/>
        <end position="302"/>
    </location>
</feature>
<dbReference type="PRINTS" id="PR00469">
    <property type="entry name" value="PNDRDTASEII"/>
</dbReference>
<dbReference type="AlphaFoldDB" id="A0A515EJD1"/>
<dbReference type="RefSeq" id="WP_142808182.1">
    <property type="nucleotide sequence ID" value="NZ_CP036282.1"/>
</dbReference>
<protein>
    <submittedName>
        <fullName evidence="3">FAD-dependent oxidoreductase</fullName>
    </submittedName>
</protein>
<dbReference type="Gene3D" id="1.10.10.1100">
    <property type="entry name" value="BFD-like [2Fe-2S]-binding domain"/>
    <property type="match status" value="1"/>
</dbReference>
<evidence type="ECO:0000313" key="4">
    <source>
        <dbReference type="Proteomes" id="UP000317365"/>
    </source>
</evidence>
<dbReference type="InterPro" id="IPR041854">
    <property type="entry name" value="BFD-like_2Fe2S-bd_dom_sf"/>
</dbReference>
<dbReference type="Gene3D" id="3.50.50.60">
    <property type="entry name" value="FAD/NAD(P)-binding domain"/>
    <property type="match status" value="2"/>
</dbReference>
<keyword evidence="1" id="KW-0560">Oxidoreductase</keyword>
<dbReference type="Pfam" id="PF07992">
    <property type="entry name" value="Pyr_redox_2"/>
    <property type="match status" value="1"/>
</dbReference>